<dbReference type="InterPro" id="IPR055414">
    <property type="entry name" value="LRR_R13L4/SHOC2-like"/>
</dbReference>
<dbReference type="FunFam" id="3.40.50.300:FF:001091">
    <property type="entry name" value="Probable disease resistance protein At1g61300"/>
    <property type="match status" value="1"/>
</dbReference>
<feature type="domain" description="Disease resistance protein winged helix" evidence="10">
    <location>
        <begin position="419"/>
        <end position="486"/>
    </location>
</feature>
<evidence type="ECO:0000256" key="4">
    <source>
        <dbReference type="ARBA" id="ARBA00022741"/>
    </source>
</evidence>
<dbReference type="InterPro" id="IPR032675">
    <property type="entry name" value="LRR_dom_sf"/>
</dbReference>
<keyword evidence="5" id="KW-0611">Plant defense</keyword>
<feature type="domain" description="Disease resistance protein At4g27190-like leucine-rich repeats" evidence="9">
    <location>
        <begin position="833"/>
        <end position="935"/>
    </location>
</feature>
<dbReference type="InterPro" id="IPR042197">
    <property type="entry name" value="Apaf_helical"/>
</dbReference>
<evidence type="ECO:0000259" key="10">
    <source>
        <dbReference type="Pfam" id="PF23559"/>
    </source>
</evidence>
<dbReference type="Pfam" id="PF23247">
    <property type="entry name" value="LRR_RPS2"/>
    <property type="match status" value="1"/>
</dbReference>
<evidence type="ECO:0000313" key="13">
    <source>
        <dbReference type="Proteomes" id="UP001187471"/>
    </source>
</evidence>
<dbReference type="InterPro" id="IPR057135">
    <property type="entry name" value="At4g27190-like_LRR"/>
</dbReference>
<dbReference type="GO" id="GO:0043531">
    <property type="term" value="F:ADP binding"/>
    <property type="evidence" value="ECO:0007669"/>
    <property type="project" value="InterPro"/>
</dbReference>
<dbReference type="Pfam" id="PF00931">
    <property type="entry name" value="NB-ARC"/>
    <property type="match status" value="1"/>
</dbReference>
<dbReference type="Pfam" id="PF23559">
    <property type="entry name" value="WHD_DRP"/>
    <property type="match status" value="1"/>
</dbReference>
<comment type="similarity">
    <text evidence="1">Belongs to the disease resistance NB-LRR family.</text>
</comment>
<protein>
    <recommendedName>
        <fullName evidence="14">AAA+ ATPase domain-containing protein</fullName>
    </recommendedName>
</protein>
<evidence type="ECO:0008006" key="14">
    <source>
        <dbReference type="Google" id="ProtNLM"/>
    </source>
</evidence>
<name>A0AA88UGP7_9ASTE</name>
<dbReference type="PANTHER" id="PTHR33463:SF202">
    <property type="entry name" value="NB-ARC DOMAIN-CONTAINING PROTEIN"/>
    <property type="match status" value="1"/>
</dbReference>
<dbReference type="InterPro" id="IPR027417">
    <property type="entry name" value="P-loop_NTPase"/>
</dbReference>
<dbReference type="GO" id="GO:0005524">
    <property type="term" value="F:ATP binding"/>
    <property type="evidence" value="ECO:0007669"/>
    <property type="project" value="UniProtKB-KW"/>
</dbReference>
<dbReference type="Pfam" id="PF23598">
    <property type="entry name" value="LRR_14"/>
    <property type="match status" value="1"/>
</dbReference>
<dbReference type="InterPro" id="IPR002182">
    <property type="entry name" value="NB-ARC"/>
</dbReference>
<evidence type="ECO:0000259" key="9">
    <source>
        <dbReference type="Pfam" id="PF23247"/>
    </source>
</evidence>
<evidence type="ECO:0000256" key="5">
    <source>
        <dbReference type="ARBA" id="ARBA00022821"/>
    </source>
</evidence>
<keyword evidence="13" id="KW-1185">Reference proteome</keyword>
<organism evidence="12 13">
    <name type="scientific">Escallonia rubra</name>
    <dbReference type="NCBI Taxonomy" id="112253"/>
    <lineage>
        <taxon>Eukaryota</taxon>
        <taxon>Viridiplantae</taxon>
        <taxon>Streptophyta</taxon>
        <taxon>Embryophyta</taxon>
        <taxon>Tracheophyta</taxon>
        <taxon>Spermatophyta</taxon>
        <taxon>Magnoliopsida</taxon>
        <taxon>eudicotyledons</taxon>
        <taxon>Gunneridae</taxon>
        <taxon>Pentapetalae</taxon>
        <taxon>asterids</taxon>
        <taxon>campanulids</taxon>
        <taxon>Escalloniales</taxon>
        <taxon>Escalloniaceae</taxon>
        <taxon>Escallonia</taxon>
    </lineage>
</organism>
<keyword evidence="4" id="KW-0547">Nucleotide-binding</keyword>
<dbReference type="FunFam" id="1.10.8.430:FF:000003">
    <property type="entry name" value="Probable disease resistance protein At5g66910"/>
    <property type="match status" value="1"/>
</dbReference>
<dbReference type="Gene3D" id="1.10.10.10">
    <property type="entry name" value="Winged helix-like DNA-binding domain superfamily/Winged helix DNA-binding domain"/>
    <property type="match status" value="1"/>
</dbReference>
<dbReference type="Gene3D" id="1.10.8.430">
    <property type="entry name" value="Helical domain of apoptotic protease-activating factors"/>
    <property type="match status" value="1"/>
</dbReference>
<dbReference type="InterPro" id="IPR036388">
    <property type="entry name" value="WH-like_DNA-bd_sf"/>
</dbReference>
<evidence type="ECO:0000256" key="3">
    <source>
        <dbReference type="ARBA" id="ARBA00022737"/>
    </source>
</evidence>
<dbReference type="AlphaFoldDB" id="A0AA88UGP7"/>
<evidence type="ECO:0000256" key="1">
    <source>
        <dbReference type="ARBA" id="ARBA00008894"/>
    </source>
</evidence>
<dbReference type="SUPFAM" id="SSF52540">
    <property type="entry name" value="P-loop containing nucleoside triphosphate hydrolases"/>
    <property type="match status" value="1"/>
</dbReference>
<dbReference type="EMBL" id="JAVXUO010001533">
    <property type="protein sequence ID" value="KAK2981406.1"/>
    <property type="molecule type" value="Genomic_DNA"/>
</dbReference>
<dbReference type="PANTHER" id="PTHR33463">
    <property type="entry name" value="NB-ARC DOMAIN-CONTAINING PROTEIN-RELATED"/>
    <property type="match status" value="1"/>
</dbReference>
<sequence length="1039" mass="117998">MDIVVSCLTGVIVELGKCLCGCAYSKIENFAKFRSNLENLRREMANLIILRTSVQVIIAEAKRDGHELPNRARVNEWREQVEKLDTEVGLFVEASTTNSNGETLSKYCPSCCFSCKPGLEVTRKLKHVKQLIDEGSLLRQRADAELKRKKQEVPKGQSIPGPSAQSKCLDSVLKSLNREDVSRIGVWGMGGVGKTTLVRTLNNTPSFMQPFSVVIWVTISKQFDKRRVQIDIAERLKLHTTMEESMESTARRILQRLQLEEKLLLILDDVWEAVDLDHLGVPEPDDRPGWKLLLTSRSLDVCRQMKTDEDIKVEVLDDEESWKLFTQNAGKVVNLENIEQVAKQVARECGGLPLLIKIVGASMRGKEMVHLWDDALSEMQRSPVPNINGIHNKVYKPLKWSYDALEGTTIKSCFQFCALFPEDFSIDVKEIVQSWLAEGLIDELRSYEESTNRGIALIENLKDSCLLERGDFGYSVKMHDVVRDLASWISSSSSSEDGCKAFVRSGLGLTNFPEVETPDSVKRVSFMHNRTRNLPESVVQCPEVSTLLLQDNYLLEIVREGFLMAFKSLKVLNLNESSIKILPQSLLQLRELRALLLRHCTDLEELPPLGGFTKLQVLNCRQARITELPQGIEELSNLRALDISHTYALRRIQSGTLSKLSSLEFLDMSRCGNWGPTRFAELASLQRLTALYVNLDISLLALGSFEWIEGLKRFNFYIGDRSKTKYSFYGSEYTEKRVTVFTLSLSGKYFGWLLNNVSTLTFDSCEELEKFPESLGRNVCYSTLRSLTIGNYNGQFPSSNAGFCQIPNLELLKVRRVHHLESISQLTYTLGLEFSKLRTIEVVFCEKLKYLFSVGGSTSALEHLASITLVQCEELEELFAYGSSSANPFPHPIFLNLRRVDLHDLAKLEHLSSENEPWNCLEELKVLGCEKVRKLPLTAESAKTIKQIIGERRWWRRLKWNDQDTKSSLLHKGHRHGVLSYECCLRNDNGSPAIVLHLVKFNLLWSTSLTLDLIPFEEGFNTIKNEYDHNKEGLDRKIG</sequence>
<evidence type="ECO:0000259" key="11">
    <source>
        <dbReference type="Pfam" id="PF23598"/>
    </source>
</evidence>
<evidence type="ECO:0000256" key="6">
    <source>
        <dbReference type="ARBA" id="ARBA00022840"/>
    </source>
</evidence>
<evidence type="ECO:0000313" key="12">
    <source>
        <dbReference type="EMBL" id="KAK2981406.1"/>
    </source>
</evidence>
<proteinExistence type="inferred from homology"/>
<evidence type="ECO:0000256" key="7">
    <source>
        <dbReference type="SAM" id="MobiDB-lite"/>
    </source>
</evidence>
<dbReference type="FunFam" id="1.10.10.10:FF:000322">
    <property type="entry name" value="Probable disease resistance protein At1g63360"/>
    <property type="match status" value="1"/>
</dbReference>
<comment type="caution">
    <text evidence="12">The sequence shown here is derived from an EMBL/GenBank/DDBJ whole genome shotgun (WGS) entry which is preliminary data.</text>
</comment>
<feature type="domain" description="NB-ARC" evidence="8">
    <location>
        <begin position="167"/>
        <end position="330"/>
    </location>
</feature>
<dbReference type="InterPro" id="IPR050905">
    <property type="entry name" value="Plant_NBS-LRR"/>
</dbReference>
<feature type="domain" description="Disease resistance R13L4/SHOC-2-like LRR" evidence="11">
    <location>
        <begin position="564"/>
        <end position="696"/>
    </location>
</feature>
<gene>
    <name evidence="12" type="ORF">RJ640_003441</name>
</gene>
<dbReference type="Proteomes" id="UP001187471">
    <property type="component" value="Unassembled WGS sequence"/>
</dbReference>
<feature type="region of interest" description="Disordered" evidence="7">
    <location>
        <begin position="145"/>
        <end position="166"/>
    </location>
</feature>
<dbReference type="PRINTS" id="PR00364">
    <property type="entry name" value="DISEASERSIST"/>
</dbReference>
<accession>A0AA88UGP7</accession>
<evidence type="ECO:0000259" key="8">
    <source>
        <dbReference type="Pfam" id="PF00931"/>
    </source>
</evidence>
<evidence type="ECO:0000256" key="2">
    <source>
        <dbReference type="ARBA" id="ARBA00022614"/>
    </source>
</evidence>
<dbReference type="Gene3D" id="3.80.10.10">
    <property type="entry name" value="Ribonuclease Inhibitor"/>
    <property type="match status" value="2"/>
</dbReference>
<dbReference type="GO" id="GO:0051607">
    <property type="term" value="P:defense response to virus"/>
    <property type="evidence" value="ECO:0007669"/>
    <property type="project" value="UniProtKB-ARBA"/>
</dbReference>
<reference evidence="12" key="1">
    <citation type="submission" date="2022-12" db="EMBL/GenBank/DDBJ databases">
        <title>Draft genome assemblies for two species of Escallonia (Escalloniales).</title>
        <authorList>
            <person name="Chanderbali A."/>
            <person name="Dervinis C."/>
            <person name="Anghel I."/>
            <person name="Soltis D."/>
            <person name="Soltis P."/>
            <person name="Zapata F."/>
        </authorList>
    </citation>
    <scope>NUCLEOTIDE SEQUENCE</scope>
    <source>
        <strain evidence="12">UCBG92.1500</strain>
        <tissue evidence="12">Leaf</tissue>
    </source>
</reference>
<dbReference type="Gene3D" id="3.40.50.300">
    <property type="entry name" value="P-loop containing nucleotide triphosphate hydrolases"/>
    <property type="match status" value="1"/>
</dbReference>
<dbReference type="InterPro" id="IPR058922">
    <property type="entry name" value="WHD_DRP"/>
</dbReference>
<keyword evidence="6" id="KW-0067">ATP-binding</keyword>
<keyword evidence="3" id="KW-0677">Repeat</keyword>
<keyword evidence="2" id="KW-0433">Leucine-rich repeat</keyword>
<dbReference type="SUPFAM" id="SSF52058">
    <property type="entry name" value="L domain-like"/>
    <property type="match status" value="1"/>
</dbReference>